<protein>
    <submittedName>
        <fullName evidence="1">Uncharacterized protein</fullName>
    </submittedName>
</protein>
<organism evidence="1">
    <name type="scientific">uncultured marine group II/III euryarchaeote AD1000_16_A02</name>
    <dbReference type="NCBI Taxonomy" id="1457730"/>
    <lineage>
        <taxon>Archaea</taxon>
        <taxon>Methanobacteriati</taxon>
        <taxon>Methanobacteriota</taxon>
        <taxon>environmental samples</taxon>
    </lineage>
</organism>
<dbReference type="EMBL" id="KF900349">
    <property type="protein sequence ID" value="AIE91773.1"/>
    <property type="molecule type" value="Genomic_DNA"/>
</dbReference>
<proteinExistence type="predicted"/>
<evidence type="ECO:0000313" key="1">
    <source>
        <dbReference type="EMBL" id="AIE91773.1"/>
    </source>
</evidence>
<sequence length="299" mass="34178">MENWEATTPEEKTDYFISALEELNQASVKEIVDWLERIFDNSTLPSLKNNSRTTSIHRLLEIRPDYFEVNKIGNKNYWSLIPQNTDSNWSEKYAILTSEGHVLDAVIRVRRESGMLCVHSISRGGMNPLTSRPYQDDFVVGIIRLLEIIRSKGWVVNRIAVAAPRSGMSLDERTIPVEFPLVIPPGNLTNFAQKIRRIAAPVAALTEQQQRPLHWYFPDSFLGIDIEEVARIISGRESTFVTEENPDKIAEINASSEEIGDFQPEEDRYSDEGWVYILENPAWEGWVKIGKNKKKRGSA</sequence>
<name>A0A075FKJ2_9EURY</name>
<accession>A0A075FKJ2</accession>
<reference evidence="1" key="1">
    <citation type="journal article" date="2014" name="Genome Biol. Evol.">
        <title>Pangenome evidence for extensive interdomain horizontal transfer affecting lineage core and shell genes in uncultured planktonic thaumarchaeota and euryarchaeota.</title>
        <authorList>
            <person name="Deschamps P."/>
            <person name="Zivanovic Y."/>
            <person name="Moreira D."/>
            <person name="Rodriguez-Valera F."/>
            <person name="Lopez-Garcia P."/>
        </authorList>
    </citation>
    <scope>NUCLEOTIDE SEQUENCE</scope>
</reference>
<dbReference type="AlphaFoldDB" id="A0A075FKJ2"/>